<reference evidence="2 3" key="1">
    <citation type="submission" date="2019-07" db="EMBL/GenBank/DDBJ databases">
        <title>Lysobacter weifangensis sp. nov., isolated from bensulfuron-methyl contaminated farmland soil.</title>
        <authorList>
            <person name="Zhao H."/>
        </authorList>
    </citation>
    <scope>NUCLEOTIDE SEQUENCE [LARGE SCALE GENOMIC DNA]</scope>
    <source>
        <strain evidence="2 3">CC-Bw-6</strain>
    </source>
</reference>
<sequence>MNVNLNQCEAIFDRALLSTSEAEFCHCITPLFDVYEILSVSFGRGSTFWRARLIDGKPWPRLKDMDYPPPDKARVGRLNDAGAPCFYLSAKPETALLEIETQEWQQLQLAGFKIKPGEELRVILVGEYAFVNKTGYSRITGVDPGGTIANILNTMPPDDAIATLYIDRFFSHILNDPHARDSGYLLSRALGAVLHSRIKDADGIAFPSVRDANGSNFAILPEPSDRVFQSVTCALAKAGKNRRYGMVEFEMVGCAERLDAQEHFVWMDPYQPGTLGMYGMTKDEFEKKVL</sequence>
<accession>A0A516V4I1</accession>
<name>A0A516V4I1_9GAMM</name>
<dbReference type="SMART" id="SM00953">
    <property type="entry name" value="RES"/>
    <property type="match status" value="1"/>
</dbReference>
<evidence type="ECO:0000259" key="1">
    <source>
        <dbReference type="SMART" id="SM00953"/>
    </source>
</evidence>
<dbReference type="RefSeq" id="WP_143878962.1">
    <property type="nucleotide sequence ID" value="NZ_BAABLZ010000001.1"/>
</dbReference>
<evidence type="ECO:0000313" key="2">
    <source>
        <dbReference type="EMBL" id="QDQ73450.1"/>
    </source>
</evidence>
<dbReference type="EMBL" id="CP041742">
    <property type="protein sequence ID" value="QDQ73450.1"/>
    <property type="molecule type" value="Genomic_DNA"/>
</dbReference>
<proteinExistence type="predicted"/>
<dbReference type="AlphaFoldDB" id="A0A516V4I1"/>
<organism evidence="2 3">
    <name type="scientific">Pseudoluteimonas lycopersici</name>
    <dbReference type="NCBI Taxonomy" id="1324796"/>
    <lineage>
        <taxon>Bacteria</taxon>
        <taxon>Pseudomonadati</taxon>
        <taxon>Pseudomonadota</taxon>
        <taxon>Gammaproteobacteria</taxon>
        <taxon>Lysobacterales</taxon>
        <taxon>Lysobacteraceae</taxon>
        <taxon>Pseudoluteimonas</taxon>
    </lineage>
</organism>
<feature type="domain" description="RES" evidence="1">
    <location>
        <begin position="64"/>
        <end position="235"/>
    </location>
</feature>
<dbReference type="OrthoDB" id="648213at2"/>
<evidence type="ECO:0000313" key="3">
    <source>
        <dbReference type="Proteomes" id="UP000315891"/>
    </source>
</evidence>
<gene>
    <name evidence="2" type="ORF">FNZ56_05995</name>
</gene>
<dbReference type="InterPro" id="IPR014914">
    <property type="entry name" value="RES_dom"/>
</dbReference>
<dbReference type="Proteomes" id="UP000315891">
    <property type="component" value="Chromosome"/>
</dbReference>
<keyword evidence="3" id="KW-1185">Reference proteome</keyword>
<protein>
    <recommendedName>
        <fullName evidence="1">RES domain-containing protein</fullName>
    </recommendedName>
</protein>
<dbReference type="Pfam" id="PF08808">
    <property type="entry name" value="RES"/>
    <property type="match status" value="1"/>
</dbReference>